<evidence type="ECO:0000313" key="2">
    <source>
        <dbReference type="EMBL" id="GJJ76832.1"/>
    </source>
</evidence>
<reference evidence="2" key="1">
    <citation type="submission" date="2021-11" db="EMBL/GenBank/DDBJ databases">
        <authorList>
            <person name="Herlambang A."/>
            <person name="Guo Y."/>
            <person name="Takashima Y."/>
            <person name="Nishizawa T."/>
        </authorList>
    </citation>
    <scope>NUCLEOTIDE SEQUENCE</scope>
    <source>
        <strain evidence="2">E1425</strain>
    </source>
</reference>
<dbReference type="SUPFAM" id="SSF52047">
    <property type="entry name" value="RNI-like"/>
    <property type="match status" value="2"/>
</dbReference>
<dbReference type="PANTHER" id="PTHR31639:SF285">
    <property type="entry name" value="OS01G0730200 PROTEIN"/>
    <property type="match status" value="1"/>
</dbReference>
<dbReference type="InterPro" id="IPR036047">
    <property type="entry name" value="F-box-like_dom_sf"/>
</dbReference>
<dbReference type="Proteomes" id="UP000827284">
    <property type="component" value="Unassembled WGS sequence"/>
</dbReference>
<feature type="domain" description="F-box" evidence="1">
    <location>
        <begin position="432"/>
        <end position="471"/>
    </location>
</feature>
<dbReference type="InterPro" id="IPR001810">
    <property type="entry name" value="F-box_dom"/>
</dbReference>
<dbReference type="CDD" id="cd09917">
    <property type="entry name" value="F-box_SF"/>
    <property type="match status" value="1"/>
</dbReference>
<keyword evidence="3" id="KW-1185">Reference proteome</keyword>
<reference evidence="2" key="2">
    <citation type="journal article" date="2022" name="Microbiol. Resour. Announc.">
        <title>Whole-Genome Sequence of Entomortierella parvispora E1425, a Mucoromycotan Fungus Associated with Burkholderiaceae-Related Endosymbiotic Bacteria.</title>
        <authorList>
            <person name="Herlambang A."/>
            <person name="Guo Y."/>
            <person name="Takashima Y."/>
            <person name="Narisawa K."/>
            <person name="Ohta H."/>
            <person name="Nishizawa T."/>
        </authorList>
    </citation>
    <scope>NUCLEOTIDE SEQUENCE</scope>
    <source>
        <strain evidence="2">E1425</strain>
    </source>
</reference>
<dbReference type="InterPro" id="IPR032675">
    <property type="entry name" value="LRR_dom_sf"/>
</dbReference>
<dbReference type="PANTHER" id="PTHR31639">
    <property type="entry name" value="F-BOX PROTEIN-LIKE"/>
    <property type="match status" value="1"/>
</dbReference>
<dbReference type="Pfam" id="PF12937">
    <property type="entry name" value="F-box-like"/>
    <property type="match status" value="1"/>
</dbReference>
<gene>
    <name evidence="2" type="ORF">EMPS_09191</name>
</gene>
<dbReference type="OrthoDB" id="2366614at2759"/>
<dbReference type="AlphaFoldDB" id="A0A9P3HIB5"/>
<dbReference type="SMART" id="SM00256">
    <property type="entry name" value="FBOX"/>
    <property type="match status" value="2"/>
</dbReference>
<proteinExistence type="predicted"/>
<dbReference type="Gene3D" id="3.80.10.10">
    <property type="entry name" value="Ribonuclease Inhibitor"/>
    <property type="match status" value="2"/>
</dbReference>
<protein>
    <recommendedName>
        <fullName evidence="1">F-box domain-containing protein</fullName>
    </recommendedName>
</protein>
<evidence type="ECO:0000313" key="3">
    <source>
        <dbReference type="Proteomes" id="UP000827284"/>
    </source>
</evidence>
<comment type="caution">
    <text evidence="2">The sequence shown here is derived from an EMBL/GenBank/DDBJ whole genome shotgun (WGS) entry which is preliminary data.</text>
</comment>
<dbReference type="Pfam" id="PF00646">
    <property type="entry name" value="F-box"/>
    <property type="match status" value="1"/>
</dbReference>
<dbReference type="EMBL" id="BQFW01000012">
    <property type="protein sequence ID" value="GJJ76832.1"/>
    <property type="molecule type" value="Genomic_DNA"/>
</dbReference>
<dbReference type="SUPFAM" id="SSF81383">
    <property type="entry name" value="F-box domain"/>
    <property type="match status" value="2"/>
</dbReference>
<organism evidence="2 3">
    <name type="scientific">Entomortierella parvispora</name>
    <dbReference type="NCBI Taxonomy" id="205924"/>
    <lineage>
        <taxon>Eukaryota</taxon>
        <taxon>Fungi</taxon>
        <taxon>Fungi incertae sedis</taxon>
        <taxon>Mucoromycota</taxon>
        <taxon>Mortierellomycotina</taxon>
        <taxon>Mortierellomycetes</taxon>
        <taxon>Mortierellales</taxon>
        <taxon>Mortierellaceae</taxon>
        <taxon>Entomortierella</taxon>
    </lineage>
</organism>
<name>A0A9P3HIB5_9FUNG</name>
<dbReference type="Gene3D" id="1.20.1280.50">
    <property type="match status" value="1"/>
</dbReference>
<accession>A0A9P3HIB5</accession>
<feature type="domain" description="F-box" evidence="1">
    <location>
        <begin position="8"/>
        <end position="48"/>
    </location>
</feature>
<sequence>MAQKALRLPEIVLHIVGFLEFSDLCAVARVSRLWHQAVSPSLPSGDFSWDDNAAWSESWGDYDLDLEDRDTVVAQLSGTRKPRSLTCDFKEFPGMAIYTNQYRDIQKQTWQPILDQLISGQSCPYHLDSNGRNDFFTFPILMKATKLHRVTLWTGDVSQLTQILNLPNLQETLRILSLKSCWWPRTGLPFANKMRFRLTRLDMVMTEMSDPDMKRLLEACPDLRSLKSVDVMARWNVPLIKHLSTYNPQLKTFRFSCKPSTGMAGVVDDAQLTWLVENLNQDLRTLGLYRLNVSLEPWERFLSRFRNLTRLELLGKNHKSNGERVYRLLEHSKVLEHLITENVHIPMAMIEAPIARCACKGLKTLEIGFGSGHWENLGKENKDEVIHDSRTVFTFLARNLVDLERLLIRKNRLAATKEGGLLFKMAHKALSIPEIVLSIAQSLEFSDLVVASRVSRLWYRVIAPDLPTDDFCWDDRPLKATEDLDRVHKQLVNSRNPRSMSCTFRSFSGKTNIVTNEWREQQFHSWRPILDPLISGKVQLYDLSTNHGHLETFLLPTLQNANRLHRLQLWDIPMTDELNEVLRWPELQTLRILSFRGTGGTRRDSYQMRLKAQFPWTCLELESAFITEKTLKQVLECCSNLRVLRVVDSIDRWSESLLRHLSVCNPALRSFRLSCKFTDSRTGGDIKDTQLEVVIDNLDLDVSTLGLYHMNVSTTCWQRFQKKFANLTRLELLGANHESCGPLVYWYLEKSARLEHLVTENVYIPMYLINGTTSKKWVCKGLKTLEIGFGPGPAALLETRDQNHVRAESRVMFAFLARNAPFLERLLIRKRRVAATDIGGIGMLKAMEGLQFLHIDSEEDICETGSLSSILAQLSVMSDVEECFGDQSLLHARVEKTCLQSCPPQWTSE</sequence>
<evidence type="ECO:0000259" key="1">
    <source>
        <dbReference type="SMART" id="SM00256"/>
    </source>
</evidence>